<sequence>MNSICNGILQRVKYRDVFRAQYYISDLQNIAQQLISQVEELGCINIASVLFEIIQHAADELDNMILPIVAYEIHVHKCENNTLTPHERYRNFFIDSSKHSWTNVAREVIQKYPFVFTRITTFCLSTFENIKTCLNRLVKDGNDITKTLSVNVNPVNLLQIHLSGSDRHQEGQTVILLTFQDKQKLVYKNCDSSVDQALQVFLNLLDLCYPYDIKTRKFIKKNNYSWYEYIEHKSCNSMYEMRNYYKRSGSMLAVLDTLNYCDGHCENLVAHGEYPYLIDSETLFHNFDVNELEVQIGSMKEERTILFTGLIEKSDHIEKCDRSESCSAFQAAGYIKQIFQPLIDNDHTDDIKVRFIRNENDIMTDESSTEPIYTILQNAPCLDKQAYIIESFLDEFIEGFVHTYQHIKNHAAVLLDSDNEFWYAIKKITSARVLIRTTLFYAMLIRRVQQPQFSANQEVAHQYLESYLQLHSSNLNLQLAECEINELLQLNIPYFTHQPNCKDLFMGDNGKCANYFKFSAMENIHWNIEHASDIYCNRQIAILRNVIKSNPVVTSHCPCYNCLQD</sequence>
<dbReference type="Pfam" id="PF13575">
    <property type="entry name" value="DUF4135"/>
    <property type="match status" value="1"/>
</dbReference>
<evidence type="ECO:0000313" key="3">
    <source>
        <dbReference type="Proteomes" id="UP000663860"/>
    </source>
</evidence>
<evidence type="ECO:0000259" key="1">
    <source>
        <dbReference type="Pfam" id="PF13575"/>
    </source>
</evidence>
<dbReference type="EMBL" id="CAJNOE010000041">
    <property type="protein sequence ID" value="CAF0795068.1"/>
    <property type="molecule type" value="Genomic_DNA"/>
</dbReference>
<feature type="domain" description="Lantibiotic biosynthesis protein dehydration" evidence="1">
    <location>
        <begin position="112"/>
        <end position="497"/>
    </location>
</feature>
<evidence type="ECO:0000313" key="2">
    <source>
        <dbReference type="EMBL" id="CAF0795068.1"/>
    </source>
</evidence>
<proteinExistence type="predicted"/>
<reference evidence="2" key="1">
    <citation type="submission" date="2021-02" db="EMBL/GenBank/DDBJ databases">
        <authorList>
            <person name="Nowell W R."/>
        </authorList>
    </citation>
    <scope>NUCLEOTIDE SEQUENCE</scope>
</reference>
<name>A0A813SEN5_9BILA</name>
<dbReference type="InterPro" id="IPR025410">
    <property type="entry name" value="Lant_dehyd"/>
</dbReference>
<dbReference type="Proteomes" id="UP000663860">
    <property type="component" value="Unassembled WGS sequence"/>
</dbReference>
<organism evidence="2 3">
    <name type="scientific">Adineta steineri</name>
    <dbReference type="NCBI Taxonomy" id="433720"/>
    <lineage>
        <taxon>Eukaryota</taxon>
        <taxon>Metazoa</taxon>
        <taxon>Spiralia</taxon>
        <taxon>Gnathifera</taxon>
        <taxon>Rotifera</taxon>
        <taxon>Eurotatoria</taxon>
        <taxon>Bdelloidea</taxon>
        <taxon>Adinetida</taxon>
        <taxon>Adinetidae</taxon>
        <taxon>Adineta</taxon>
    </lineage>
</organism>
<comment type="caution">
    <text evidence="2">The sequence shown here is derived from an EMBL/GenBank/DDBJ whole genome shotgun (WGS) entry which is preliminary data.</text>
</comment>
<dbReference type="AlphaFoldDB" id="A0A813SEN5"/>
<gene>
    <name evidence="2" type="ORF">IZO911_LOCUS6618</name>
</gene>
<accession>A0A813SEN5</accession>
<protein>
    <recommendedName>
        <fullName evidence="1">Lantibiotic biosynthesis protein dehydration domain-containing protein</fullName>
    </recommendedName>
</protein>